<dbReference type="EMBL" id="JACGCM010000811">
    <property type="protein sequence ID" value="KAF6166211.1"/>
    <property type="molecule type" value="Genomic_DNA"/>
</dbReference>
<organism evidence="1 2">
    <name type="scientific">Kingdonia uniflora</name>
    <dbReference type="NCBI Taxonomy" id="39325"/>
    <lineage>
        <taxon>Eukaryota</taxon>
        <taxon>Viridiplantae</taxon>
        <taxon>Streptophyta</taxon>
        <taxon>Embryophyta</taxon>
        <taxon>Tracheophyta</taxon>
        <taxon>Spermatophyta</taxon>
        <taxon>Magnoliopsida</taxon>
        <taxon>Ranunculales</taxon>
        <taxon>Circaeasteraceae</taxon>
        <taxon>Kingdonia</taxon>
    </lineage>
</organism>
<protein>
    <submittedName>
        <fullName evidence="1">Uncharacterized protein</fullName>
    </submittedName>
</protein>
<sequence length="410" mass="47316">MLNIDGSHTDVRGWYGGLVRNHGGTVFCAYHGMNRPSLVVEQEVMKATERGLTIVLQAGISRICSSKPKIRLKFLLLGHVEKNSTKFLSRFSNLVREHIPPYYPSWLAIPLKLKDTVWEMICSEYVLPQAAKRKLIKSANTMRRNEKNTLRKMFDECDTDDERKKNCPKKTKPEVWVRFDDLTSTEEVKASRERNKINRSKMLTPQTTRRKGVFRVADEMMEVDPTITRSDSFFVGHTRSDGTFLTAFVGEKVSTELLRAHITEDKESYIDLENRFSYYKAENDARFENLKDLVASLKSSGSATTSTVNVERSRISTPLLRDEAVAHVLDFYEHIVATGRVLVLPGLQENEEAEYEVIVDIIFMENSLVFGQRRAFFDKRLIGSKIKYRRILLRFAYQVFPIFLKAFIMD</sequence>
<dbReference type="InterPro" id="IPR004252">
    <property type="entry name" value="Probable_transposase_24"/>
</dbReference>
<dbReference type="Proteomes" id="UP000541444">
    <property type="component" value="Unassembled WGS sequence"/>
</dbReference>
<evidence type="ECO:0000313" key="1">
    <source>
        <dbReference type="EMBL" id="KAF6166211.1"/>
    </source>
</evidence>
<accession>A0A7J7NG48</accession>
<proteinExistence type="predicted"/>
<keyword evidence="2" id="KW-1185">Reference proteome</keyword>
<dbReference type="Pfam" id="PF03004">
    <property type="entry name" value="Transposase_24"/>
    <property type="match status" value="1"/>
</dbReference>
<evidence type="ECO:0000313" key="2">
    <source>
        <dbReference type="Proteomes" id="UP000541444"/>
    </source>
</evidence>
<gene>
    <name evidence="1" type="ORF">GIB67_023921</name>
</gene>
<reference evidence="1 2" key="1">
    <citation type="journal article" date="2020" name="IScience">
        <title>Genome Sequencing of the Endangered Kingdonia uniflora (Circaeasteraceae, Ranunculales) Reveals Potential Mechanisms of Evolutionary Specialization.</title>
        <authorList>
            <person name="Sun Y."/>
            <person name="Deng T."/>
            <person name="Zhang A."/>
            <person name="Moore M.J."/>
            <person name="Landis J.B."/>
            <person name="Lin N."/>
            <person name="Zhang H."/>
            <person name="Zhang X."/>
            <person name="Huang J."/>
            <person name="Zhang X."/>
            <person name="Sun H."/>
            <person name="Wang H."/>
        </authorList>
    </citation>
    <scope>NUCLEOTIDE SEQUENCE [LARGE SCALE GENOMIC DNA]</scope>
    <source>
        <strain evidence="1">TB1705</strain>
        <tissue evidence="1">Leaf</tissue>
    </source>
</reference>
<dbReference type="AlphaFoldDB" id="A0A7J7NG48"/>
<comment type="caution">
    <text evidence="1">The sequence shown here is derived from an EMBL/GenBank/DDBJ whole genome shotgun (WGS) entry which is preliminary data.</text>
</comment>
<name>A0A7J7NG48_9MAGN</name>